<dbReference type="SUPFAM" id="SSF47336">
    <property type="entry name" value="ACP-like"/>
    <property type="match status" value="1"/>
</dbReference>
<dbReference type="GO" id="GO:0000035">
    <property type="term" value="F:acyl binding"/>
    <property type="evidence" value="ECO:0007669"/>
    <property type="project" value="TreeGrafter"/>
</dbReference>
<gene>
    <name evidence="10" type="primary">acpP</name>
    <name evidence="14" type="ORF">SAMN05877838_2326</name>
</gene>
<feature type="modified residue" description="O-(pantetheine 4'-phosphoryl)serine" evidence="10">
    <location>
        <position position="56"/>
    </location>
</feature>
<evidence type="ECO:0000256" key="9">
    <source>
        <dbReference type="ARBA" id="ARBA00024328"/>
    </source>
</evidence>
<name>A0A286IBN4_9HYPH</name>
<dbReference type="EMBL" id="OCPC01000003">
    <property type="protein sequence ID" value="SOE17427.1"/>
    <property type="molecule type" value="Genomic_DNA"/>
</dbReference>
<dbReference type="GO" id="GO:0005829">
    <property type="term" value="C:cytosol"/>
    <property type="evidence" value="ECO:0007669"/>
    <property type="project" value="TreeGrafter"/>
</dbReference>
<comment type="function">
    <text evidence="1 10 12">Carrier of the growing fatty acid chain in fatty acid biosynthesis.</text>
</comment>
<feature type="domain" description="Carrier" evidence="13">
    <location>
        <begin position="21"/>
        <end position="96"/>
    </location>
</feature>
<evidence type="ECO:0000256" key="12">
    <source>
        <dbReference type="RuleBase" id="RU003545"/>
    </source>
</evidence>
<dbReference type="GO" id="GO:0009245">
    <property type="term" value="P:lipid A biosynthetic process"/>
    <property type="evidence" value="ECO:0007669"/>
    <property type="project" value="TreeGrafter"/>
</dbReference>
<dbReference type="AlphaFoldDB" id="A0A286IBN4"/>
<evidence type="ECO:0000256" key="1">
    <source>
        <dbReference type="ARBA" id="ARBA00003180"/>
    </source>
</evidence>
<keyword evidence="4 10" id="KW-0444">Lipid biosynthesis</keyword>
<keyword evidence="5 10" id="KW-0597">Phosphoprotein</keyword>
<dbReference type="UniPathway" id="UPA00360"/>
<dbReference type="NCBIfam" id="NF002148">
    <property type="entry name" value="PRK00982.1-2"/>
    <property type="match status" value="1"/>
</dbReference>
<dbReference type="PROSITE" id="PS00012">
    <property type="entry name" value="PHOSPHOPANTETHEINE"/>
    <property type="match status" value="1"/>
</dbReference>
<dbReference type="InterPro" id="IPR020806">
    <property type="entry name" value="PKS_PP-bd"/>
</dbReference>
<evidence type="ECO:0000256" key="2">
    <source>
        <dbReference type="ARBA" id="ARBA00022450"/>
    </source>
</evidence>
<evidence type="ECO:0000256" key="7">
    <source>
        <dbReference type="ARBA" id="ARBA00023098"/>
    </source>
</evidence>
<dbReference type="NCBIfam" id="NF002149">
    <property type="entry name" value="PRK00982.1-3"/>
    <property type="match status" value="1"/>
</dbReference>
<keyword evidence="2 10" id="KW-0596">Phosphopantetheine</keyword>
<dbReference type="NCBIfam" id="NF002150">
    <property type="entry name" value="PRK00982.1-4"/>
    <property type="match status" value="1"/>
</dbReference>
<dbReference type="FunFam" id="1.10.1200.10:FF:000001">
    <property type="entry name" value="Acyl carrier protein"/>
    <property type="match status" value="1"/>
</dbReference>
<evidence type="ECO:0000256" key="11">
    <source>
        <dbReference type="NCBIfam" id="TIGR00517"/>
    </source>
</evidence>
<evidence type="ECO:0000313" key="14">
    <source>
        <dbReference type="EMBL" id="SOE17427.1"/>
    </source>
</evidence>
<comment type="pathway">
    <text evidence="10 12">Lipid metabolism; fatty acid biosynthesis.</text>
</comment>
<evidence type="ECO:0000256" key="4">
    <source>
        <dbReference type="ARBA" id="ARBA00022516"/>
    </source>
</evidence>
<dbReference type="PANTHER" id="PTHR20863">
    <property type="entry name" value="ACYL CARRIER PROTEIN"/>
    <property type="match status" value="1"/>
</dbReference>
<evidence type="ECO:0000256" key="6">
    <source>
        <dbReference type="ARBA" id="ARBA00022832"/>
    </source>
</evidence>
<keyword evidence="7 10" id="KW-0443">Lipid metabolism</keyword>
<keyword evidence="15" id="KW-1185">Reference proteome</keyword>
<dbReference type="NCBIfam" id="NF002151">
    <property type="entry name" value="PRK00982.1-5"/>
    <property type="match status" value="1"/>
</dbReference>
<comment type="PTM">
    <text evidence="12">4'-phosphopantetheine is transferred from CoA to a specific serine of apo-ACP by acpS.</text>
</comment>
<evidence type="ECO:0000259" key="13">
    <source>
        <dbReference type="PROSITE" id="PS50075"/>
    </source>
</evidence>
<dbReference type="UniPathway" id="UPA00094"/>
<dbReference type="GO" id="GO:0016020">
    <property type="term" value="C:membrane"/>
    <property type="evidence" value="ECO:0007669"/>
    <property type="project" value="GOC"/>
</dbReference>
<dbReference type="NCBIfam" id="TIGR00517">
    <property type="entry name" value="acyl_carrier"/>
    <property type="match status" value="1"/>
</dbReference>
<keyword evidence="6 10" id="KW-0276">Fatty acid metabolism</keyword>
<dbReference type="InterPro" id="IPR003231">
    <property type="entry name" value="ACP"/>
</dbReference>
<dbReference type="GO" id="GO:0031177">
    <property type="term" value="F:phosphopantetheine binding"/>
    <property type="evidence" value="ECO:0007669"/>
    <property type="project" value="InterPro"/>
</dbReference>
<proteinExistence type="inferred from homology"/>
<organism evidence="14 15">
    <name type="scientific">Hoeflea halophila</name>
    <dbReference type="NCBI Taxonomy" id="714899"/>
    <lineage>
        <taxon>Bacteria</taxon>
        <taxon>Pseudomonadati</taxon>
        <taxon>Pseudomonadota</taxon>
        <taxon>Alphaproteobacteria</taxon>
        <taxon>Hyphomicrobiales</taxon>
        <taxon>Rhizobiaceae</taxon>
        <taxon>Hoeflea</taxon>
    </lineage>
</organism>
<dbReference type="InterPro" id="IPR036736">
    <property type="entry name" value="ACP-like_sf"/>
</dbReference>
<dbReference type="PROSITE" id="PS50075">
    <property type="entry name" value="CARRIER"/>
    <property type="match status" value="1"/>
</dbReference>
<evidence type="ECO:0000256" key="3">
    <source>
        <dbReference type="ARBA" id="ARBA00022490"/>
    </source>
</evidence>
<dbReference type="InterPro" id="IPR006162">
    <property type="entry name" value="Ppantetheine_attach_site"/>
</dbReference>
<dbReference type="HAMAP" id="MF_01217">
    <property type="entry name" value="Acyl_carrier"/>
    <property type="match status" value="1"/>
</dbReference>
<reference evidence="15" key="1">
    <citation type="submission" date="2017-08" db="EMBL/GenBank/DDBJ databases">
        <authorList>
            <person name="Varghese N."/>
            <person name="Submissions S."/>
        </authorList>
    </citation>
    <scope>NUCLEOTIDE SEQUENCE [LARGE SCALE GENOMIC DNA]</scope>
    <source>
        <strain evidence="15">KCTC 23107</strain>
    </source>
</reference>
<evidence type="ECO:0000313" key="15">
    <source>
        <dbReference type="Proteomes" id="UP000219465"/>
    </source>
</evidence>
<comment type="PTM">
    <text evidence="10">4'-phosphopantetheine is transferred from CoA to a specific serine of apo-ACP by AcpS. This modification is essential for activity because fatty acids are bound in thioester linkage to the sulfhydryl of the prosthetic group.</text>
</comment>
<comment type="similarity">
    <text evidence="10">Belongs to the acyl carrier protein (ACP) family.</text>
</comment>
<accession>A0A286IBN4</accession>
<dbReference type="Proteomes" id="UP000219465">
    <property type="component" value="Unassembled WGS sequence"/>
</dbReference>
<dbReference type="Pfam" id="PF00550">
    <property type="entry name" value="PP-binding"/>
    <property type="match status" value="1"/>
</dbReference>
<evidence type="ECO:0000256" key="8">
    <source>
        <dbReference type="ARBA" id="ARBA00023160"/>
    </source>
</evidence>
<dbReference type="PANTHER" id="PTHR20863:SF76">
    <property type="entry name" value="CARRIER DOMAIN-CONTAINING PROTEIN"/>
    <property type="match status" value="1"/>
</dbReference>
<keyword evidence="8 10" id="KW-0275">Fatty acid biosynthesis</keyword>
<dbReference type="InterPro" id="IPR009081">
    <property type="entry name" value="PP-bd_ACP"/>
</dbReference>
<comment type="pathway">
    <text evidence="9">Glycolipid biosynthesis; KDO(2)-lipid A biosynthesis.</text>
</comment>
<protein>
    <recommendedName>
        <fullName evidence="10 11">Acyl carrier protein</fullName>
        <shortName evidence="10">ACP</shortName>
    </recommendedName>
</protein>
<dbReference type="SMART" id="SM00823">
    <property type="entry name" value="PKS_PP"/>
    <property type="match status" value="1"/>
</dbReference>
<keyword evidence="3 10" id="KW-0963">Cytoplasm</keyword>
<evidence type="ECO:0000256" key="5">
    <source>
        <dbReference type="ARBA" id="ARBA00022553"/>
    </source>
</evidence>
<dbReference type="GO" id="GO:0036104">
    <property type="term" value="P:Kdo2-lipid A biosynthetic process"/>
    <property type="evidence" value="ECO:0007669"/>
    <property type="project" value="UniProtKB-UniPathway"/>
</dbReference>
<dbReference type="Gene3D" id="1.10.1200.10">
    <property type="entry name" value="ACP-like"/>
    <property type="match status" value="1"/>
</dbReference>
<evidence type="ECO:0000256" key="10">
    <source>
        <dbReference type="HAMAP-Rule" id="MF_01217"/>
    </source>
</evidence>
<dbReference type="GO" id="GO:0000036">
    <property type="term" value="F:acyl carrier activity"/>
    <property type="evidence" value="ECO:0007669"/>
    <property type="project" value="UniProtKB-UniRule"/>
</dbReference>
<sequence length="97" mass="10648">MLAQVTKRNNNVKQVEEYDMSDIADRVKKIVIEHLGVDAEKVTESASFIDDLGADSLDTVELVMAFEEEFGVEIPDDAADTILTVGDAIKFISKAQS</sequence>
<comment type="subcellular location">
    <subcellularLocation>
        <location evidence="10">Cytoplasm</location>
    </subcellularLocation>
</comment>